<evidence type="ECO:0000313" key="3">
    <source>
        <dbReference type="EMBL" id="CAF9936084.1"/>
    </source>
</evidence>
<keyword evidence="2" id="KW-1133">Transmembrane helix</keyword>
<feature type="compositionally biased region" description="Low complexity" evidence="1">
    <location>
        <begin position="1079"/>
        <end position="1088"/>
    </location>
</feature>
<feature type="region of interest" description="Disordered" evidence="1">
    <location>
        <begin position="30"/>
        <end position="97"/>
    </location>
</feature>
<feature type="compositionally biased region" description="Polar residues" evidence="1">
    <location>
        <begin position="706"/>
        <end position="715"/>
    </location>
</feature>
<sequence>MVLTVEHSNYDPTILQTDLRSVPRMPFSTPIGAEILSPTSPIIPESPRSRRRQKEEIMGQENTPSRTRRFSVQKPLKATSPRKQSKSPSRARWPELNVVTNFSKPPILAKRAANDGLRKTRDASVSTEDQRRDAKAIQSQSYHADGPDESRTYNGRFPRLGSKENDAGNDGLPDHNSQVIMKDAAGLEMQHLDQGGTSATGVNDIKGPIYDLKRAPSKRIELSPSDRLVAIGIIVTPTSLADRTMSPEDGRQTSPGLHVQPHAPSRGSPAAPSIVVTPAKEFSPWSSPSQQYFAYRPRPVSSVYSQAPYRSRAATHSSSTPPVPSLAKASRYLKQGNASEPVTSHNEKNSPSRVLSSCTVFEDDESPPAGTRDQVYPAEPQIRALARSSTDSIATKHRSQGWWNYLTSPFSAKPHGDFFFFKDSIDKAELSSPHSSEATKVGEDDEGRGPLKKDDNFPVTPISGGSYSSHTSIWTDTSGRGVDCGSIGLAFDHTPRASEIVRNWPREIVGTDLSNLPSSPEDLSPEGFGAAAEYYQACLHDQNSPTPYFECQNHTCLPVRHVDIADGRALGDDRALGDIVEESGDMTVSRSAQDPNSEDPALESPEKLKPAVFKQTPANRFSAAFKESNDRSASRQRPTSEDTIIEDVDTTPAIEEAHVAPVLRAAAPVQTPVAHDAAKGGQSSSNLESSPQPPSSLVNGVPASTKGLSRSSESRSLPAPEENQAAINPTPLAEQKNKASTPSIAEARPRKRFVAVLPPDHSQPVPEQSPQPQSTPPVKQRDLAAGSDVHTISEANPGNDHRPVYIVNHYHGNYRPPEQTEQVALTDFYPPPRPAPARNEKHEAELVKDRGSGSGKKLRGCLKLRKRSGTEKPKKKKKCLLIAIAIGLILLIILILALALTLTRKGDQMPVQSQWLNLTGFPPIPTGISTIIQPDASHEQSGCVSPTTLWSCALPKEEQAAVAPNDSDQPNFRVEIRFQNGTNASLGTNTSLSKRSERRASNPVSASSLVRRHLLQIRDSFSNSLFTPSPPPPSMEDQAFLGNSTDEITAPFAGEFTPFFMSFESAQKLPAARLFKRVSASNSSDSNSTDPFPDLTEGIPPPDNNPDGTAAAAALLPFPSAQPLRLFNRGLPTEHYGFYTYFDRSIFLKSTALLDNIQGTGEVPDDENGGAEESAATVRCTWAQTRFLVQIWTNKGGSATLLASTNSNVSSTGTGNQNPKNLTASSANDFTRPGSFPYPVSITLDRHGGDINTKMIYCYGMDERRHLLSDSQHKKVQLEDRAFGGHLVNPALGPFGHVNVSTSEGGPGGIDGGTGGCTCLWRNWNGVGG</sequence>
<feature type="region of interest" description="Disordered" evidence="1">
    <location>
        <begin position="336"/>
        <end position="355"/>
    </location>
</feature>
<feature type="compositionally biased region" description="Basic and acidic residues" evidence="1">
    <location>
        <begin position="447"/>
        <end position="456"/>
    </location>
</feature>
<proteinExistence type="predicted"/>
<keyword evidence="2" id="KW-0472">Membrane</keyword>
<evidence type="ECO:0000256" key="1">
    <source>
        <dbReference type="SAM" id="MobiDB-lite"/>
    </source>
</evidence>
<dbReference type="Proteomes" id="UP000664521">
    <property type="component" value="Unassembled WGS sequence"/>
</dbReference>
<feature type="region of interest" description="Disordered" evidence="1">
    <location>
        <begin position="1079"/>
        <end position="1108"/>
    </location>
</feature>
<gene>
    <name evidence="3" type="ORF">HETSPECPRED_010005</name>
</gene>
<evidence type="ECO:0000313" key="4">
    <source>
        <dbReference type="Proteomes" id="UP000664521"/>
    </source>
</evidence>
<feature type="region of interest" description="Disordered" evidence="1">
    <location>
        <begin position="431"/>
        <end position="462"/>
    </location>
</feature>
<evidence type="ECO:0000256" key="2">
    <source>
        <dbReference type="SAM" id="Phobius"/>
    </source>
</evidence>
<name>A0A8H3IZU4_9LECA</name>
<feature type="compositionally biased region" description="Low complexity" evidence="1">
    <location>
        <begin position="37"/>
        <end position="46"/>
    </location>
</feature>
<feature type="region of interest" description="Disordered" evidence="1">
    <location>
        <begin position="581"/>
        <end position="608"/>
    </location>
</feature>
<reference evidence="3" key="1">
    <citation type="submission" date="2021-03" db="EMBL/GenBank/DDBJ databases">
        <authorList>
            <person name="Tagirdzhanova G."/>
        </authorList>
    </citation>
    <scope>NUCLEOTIDE SEQUENCE</scope>
</reference>
<feature type="compositionally biased region" description="Polar residues" evidence="1">
    <location>
        <begin position="681"/>
        <end position="698"/>
    </location>
</feature>
<organism evidence="3 4">
    <name type="scientific">Heterodermia speciosa</name>
    <dbReference type="NCBI Taxonomy" id="116794"/>
    <lineage>
        <taxon>Eukaryota</taxon>
        <taxon>Fungi</taxon>
        <taxon>Dikarya</taxon>
        <taxon>Ascomycota</taxon>
        <taxon>Pezizomycotina</taxon>
        <taxon>Lecanoromycetes</taxon>
        <taxon>OSLEUM clade</taxon>
        <taxon>Lecanoromycetidae</taxon>
        <taxon>Caliciales</taxon>
        <taxon>Physciaceae</taxon>
        <taxon>Heterodermia</taxon>
    </lineage>
</organism>
<evidence type="ECO:0008006" key="5">
    <source>
        <dbReference type="Google" id="ProtNLM"/>
    </source>
</evidence>
<feature type="region of interest" description="Disordered" evidence="1">
    <location>
        <begin position="985"/>
        <end position="1007"/>
    </location>
</feature>
<feature type="transmembrane region" description="Helical" evidence="2">
    <location>
        <begin position="880"/>
        <end position="902"/>
    </location>
</feature>
<protein>
    <recommendedName>
        <fullName evidence="5">Glycoprotease family protein</fullName>
    </recommendedName>
</protein>
<dbReference type="OrthoDB" id="10259622at2759"/>
<accession>A0A8H3IZU4</accession>
<feature type="compositionally biased region" description="Basic and acidic residues" evidence="1">
    <location>
        <begin position="112"/>
        <end position="135"/>
    </location>
</feature>
<feature type="compositionally biased region" description="Polar residues" evidence="1">
    <location>
        <begin position="586"/>
        <end position="595"/>
    </location>
</feature>
<feature type="region of interest" description="Disordered" evidence="1">
    <location>
        <begin position="241"/>
        <end position="272"/>
    </location>
</feature>
<feature type="region of interest" description="Disordered" evidence="1">
    <location>
        <begin position="110"/>
        <end position="173"/>
    </location>
</feature>
<comment type="caution">
    <text evidence="3">The sequence shown here is derived from an EMBL/GenBank/DDBJ whole genome shotgun (WGS) entry which is preliminary data.</text>
</comment>
<keyword evidence="2" id="KW-0812">Transmembrane</keyword>
<feature type="region of interest" description="Disordered" evidence="1">
    <location>
        <begin position="623"/>
        <end position="652"/>
    </location>
</feature>
<feature type="region of interest" description="Disordered" evidence="1">
    <location>
        <begin position="671"/>
        <end position="785"/>
    </location>
</feature>
<keyword evidence="4" id="KW-1185">Reference proteome</keyword>
<dbReference type="EMBL" id="CAJPDS010000088">
    <property type="protein sequence ID" value="CAF9936084.1"/>
    <property type="molecule type" value="Genomic_DNA"/>
</dbReference>